<evidence type="ECO:0000313" key="2">
    <source>
        <dbReference type="Proteomes" id="UP000622166"/>
    </source>
</evidence>
<protein>
    <submittedName>
        <fullName evidence="1">Uncharacterized protein</fullName>
    </submittedName>
</protein>
<dbReference type="AlphaFoldDB" id="A0A918PER3"/>
<name>A0A918PER3_9ACTN</name>
<organism evidence="1 2">
    <name type="scientific">Streptomyces poonensis</name>
    <dbReference type="NCBI Taxonomy" id="68255"/>
    <lineage>
        <taxon>Bacteria</taxon>
        <taxon>Bacillati</taxon>
        <taxon>Actinomycetota</taxon>
        <taxon>Actinomycetes</taxon>
        <taxon>Kitasatosporales</taxon>
        <taxon>Streptomycetaceae</taxon>
        <taxon>Streptomyces</taxon>
    </lineage>
</organism>
<gene>
    <name evidence="1" type="ORF">GCM10010365_21470</name>
</gene>
<reference evidence="1" key="2">
    <citation type="submission" date="2020-09" db="EMBL/GenBank/DDBJ databases">
        <authorList>
            <person name="Sun Q."/>
            <person name="Ohkuma M."/>
        </authorList>
    </citation>
    <scope>NUCLEOTIDE SEQUENCE</scope>
    <source>
        <strain evidence="1">JCM 4815</strain>
    </source>
</reference>
<keyword evidence="2" id="KW-1185">Reference proteome</keyword>
<dbReference type="Proteomes" id="UP000622166">
    <property type="component" value="Unassembled WGS sequence"/>
</dbReference>
<comment type="caution">
    <text evidence="1">The sequence shown here is derived from an EMBL/GenBank/DDBJ whole genome shotgun (WGS) entry which is preliminary data.</text>
</comment>
<evidence type="ECO:0000313" key="1">
    <source>
        <dbReference type="EMBL" id="GGZ02453.1"/>
    </source>
</evidence>
<reference evidence="1" key="1">
    <citation type="journal article" date="2014" name="Int. J. Syst. Evol. Microbiol.">
        <title>Complete genome sequence of Corynebacterium casei LMG S-19264T (=DSM 44701T), isolated from a smear-ripened cheese.</title>
        <authorList>
            <consortium name="US DOE Joint Genome Institute (JGI-PGF)"/>
            <person name="Walter F."/>
            <person name="Albersmeier A."/>
            <person name="Kalinowski J."/>
            <person name="Ruckert C."/>
        </authorList>
    </citation>
    <scope>NUCLEOTIDE SEQUENCE</scope>
    <source>
        <strain evidence="1">JCM 4815</strain>
    </source>
</reference>
<sequence>MGLFDKLTGTKHPDDGVVPRSAEEVRTALLGVNRDDAPYVIRDGAAEEECDLVAEWRMAEPAWQAVFVASQLTRAVRIRMRLVPEDHEVRVLEESWEVTRVGDPPQLKISGAYSRGPDRTVTRHYTVQRGDSGGLEATETFRFDSSELRDPLRNAALKSGWTWRSVIFGKL</sequence>
<proteinExistence type="predicted"/>
<accession>A0A918PER3</accession>
<dbReference type="EMBL" id="BMVW01000003">
    <property type="protein sequence ID" value="GGZ02453.1"/>
    <property type="molecule type" value="Genomic_DNA"/>
</dbReference>
<dbReference type="RefSeq" id="WP_189857685.1">
    <property type="nucleotide sequence ID" value="NZ_BMVW01000003.1"/>
</dbReference>